<protein>
    <submittedName>
        <fullName evidence="1">Uncharacterized protein</fullName>
    </submittedName>
</protein>
<dbReference type="AlphaFoldDB" id="A0A430PWZ7"/>
<keyword evidence="2" id="KW-1185">Reference proteome</keyword>
<dbReference type="EMBL" id="QMKO01004730">
    <property type="protein sequence ID" value="RTG79962.1"/>
    <property type="molecule type" value="Genomic_DNA"/>
</dbReference>
<dbReference type="STRING" id="6184.A0A430PWZ7"/>
<accession>A0A430PWZ7</accession>
<proteinExistence type="predicted"/>
<dbReference type="Proteomes" id="UP000290809">
    <property type="component" value="Unassembled WGS sequence"/>
</dbReference>
<gene>
    <name evidence="1" type="ORF">DC041_0009481</name>
</gene>
<organism evidence="1 2">
    <name type="scientific">Schistosoma bovis</name>
    <name type="common">Blood fluke</name>
    <dbReference type="NCBI Taxonomy" id="6184"/>
    <lineage>
        <taxon>Eukaryota</taxon>
        <taxon>Metazoa</taxon>
        <taxon>Spiralia</taxon>
        <taxon>Lophotrochozoa</taxon>
        <taxon>Platyhelminthes</taxon>
        <taxon>Trematoda</taxon>
        <taxon>Digenea</taxon>
        <taxon>Strigeidida</taxon>
        <taxon>Schistosomatoidea</taxon>
        <taxon>Schistosomatidae</taxon>
        <taxon>Schistosoma</taxon>
    </lineage>
</organism>
<evidence type="ECO:0000313" key="1">
    <source>
        <dbReference type="EMBL" id="RTG79962.1"/>
    </source>
</evidence>
<reference evidence="1 2" key="1">
    <citation type="journal article" date="2019" name="PLoS Pathog.">
        <title>Genome sequence of the bovine parasite Schistosoma bovis Tanzania.</title>
        <authorList>
            <person name="Oey H."/>
            <person name="Zakrzewski M."/>
            <person name="Gobert G."/>
            <person name="Gravermann K."/>
            <person name="Stoye J."/>
            <person name="Jones M."/>
            <person name="Mcmanus D."/>
            <person name="Krause L."/>
        </authorList>
    </citation>
    <scope>NUCLEOTIDE SEQUENCE [LARGE SCALE GENOMIC DNA]</scope>
    <source>
        <strain evidence="1 2">TAN1997</strain>
    </source>
</reference>
<name>A0A430PWZ7_SCHBO</name>
<evidence type="ECO:0000313" key="2">
    <source>
        <dbReference type="Proteomes" id="UP000290809"/>
    </source>
</evidence>
<comment type="caution">
    <text evidence="1">The sequence shown here is derived from an EMBL/GenBank/DDBJ whole genome shotgun (WGS) entry which is preliminary data.</text>
</comment>
<sequence>MPGDIGRIPIISLSGCKYLTNIINDLPLPKSTNVPIKCHTLLNDQKFAQEAYRCINCQNEALVGALIKAISSVNNDVQFKDKSLEHTIDCPTSPLLLRALLEKKPDILSGKASQNISRQLEGLSTNELSVSKGSAINRFKTADKQKSKKPKGGSITYNAVSVAPLKISIKKTCTSEVKKTSSSGETLDDNSTIHNIQTVSHIFAFLSPLCDSLTVNTVSVKTAKFCSLLDIKSSTSFRAAGLIRSQSICAFLRVVVMCIFLTIFS</sequence>